<feature type="domain" description="AB hydrolase-1" evidence="14">
    <location>
        <begin position="36"/>
        <end position="294"/>
    </location>
</feature>
<comment type="subcellular location">
    <subcellularLocation>
        <location evidence="2 11">Cytoplasm</location>
    </subcellularLocation>
</comment>
<evidence type="ECO:0000256" key="7">
    <source>
        <dbReference type="ARBA" id="ARBA00022490"/>
    </source>
</evidence>
<evidence type="ECO:0000256" key="5">
    <source>
        <dbReference type="ARBA" id="ARBA00021843"/>
    </source>
</evidence>
<dbReference type="InterPro" id="IPR000073">
    <property type="entry name" value="AB_hydrolase_1"/>
</dbReference>
<comment type="caution">
    <text evidence="15">The sequence shown here is derived from an EMBL/GenBank/DDBJ whole genome shotgun (WGS) entry which is preliminary data.</text>
</comment>
<dbReference type="EC" id="3.4.11.5" evidence="4 11"/>
<dbReference type="GO" id="GO:0006508">
    <property type="term" value="P:proteolysis"/>
    <property type="evidence" value="ECO:0007669"/>
    <property type="project" value="UniProtKB-KW"/>
</dbReference>
<dbReference type="AlphaFoldDB" id="A0A1Y5EUG0"/>
<dbReference type="PIRSF" id="PIRSF006431">
    <property type="entry name" value="Pept_S33"/>
    <property type="match status" value="1"/>
</dbReference>
<evidence type="ECO:0000256" key="3">
    <source>
        <dbReference type="ARBA" id="ARBA00010088"/>
    </source>
</evidence>
<feature type="active site" description="Nucleophile" evidence="12">
    <location>
        <position position="110"/>
    </location>
</feature>
<dbReference type="Pfam" id="PF00561">
    <property type="entry name" value="Abhydrolase_1"/>
    <property type="match status" value="1"/>
</dbReference>
<dbReference type="Gene3D" id="3.40.50.1820">
    <property type="entry name" value="alpha/beta hydrolase"/>
    <property type="match status" value="1"/>
</dbReference>
<keyword evidence="9 11" id="KW-0378">Hydrolase</keyword>
<gene>
    <name evidence="15" type="ORF">A9Q75_02645</name>
</gene>
<accession>A0A1Y5EUG0</accession>
<evidence type="ECO:0000256" key="6">
    <source>
        <dbReference type="ARBA" id="ARBA00022438"/>
    </source>
</evidence>
<reference evidence="16" key="1">
    <citation type="journal article" date="2017" name="Proc. Natl. Acad. Sci. U.S.A.">
        <title>Simulation of Deepwater Horizon oil plume reveals substrate specialization within a complex community of hydrocarbon degraders.</title>
        <authorList>
            <person name="Hu P."/>
            <person name="Dubinsky E.A."/>
            <person name="Probst A.J."/>
            <person name="Wang J."/>
            <person name="Sieber C.M.K."/>
            <person name="Tom L.M."/>
            <person name="Gardinali P."/>
            <person name="Banfield J.F."/>
            <person name="Atlas R.M."/>
            <person name="Andersen G.L."/>
        </authorList>
    </citation>
    <scope>NUCLEOTIDE SEQUENCE [LARGE SCALE GENOMIC DNA]</scope>
</reference>
<evidence type="ECO:0000256" key="12">
    <source>
        <dbReference type="PIRSR" id="PIRSR006431-1"/>
    </source>
</evidence>
<keyword evidence="6 11" id="KW-0031">Aminopeptidase</keyword>
<dbReference type="EMBL" id="MAAF01000018">
    <property type="protein sequence ID" value="OUR84455.1"/>
    <property type="molecule type" value="Genomic_DNA"/>
</dbReference>
<dbReference type="NCBIfam" id="TIGR01249">
    <property type="entry name" value="pro_imino_pep_1"/>
    <property type="match status" value="1"/>
</dbReference>
<evidence type="ECO:0000256" key="11">
    <source>
        <dbReference type="PIRNR" id="PIRNR006431"/>
    </source>
</evidence>
<evidence type="ECO:0000256" key="2">
    <source>
        <dbReference type="ARBA" id="ARBA00004496"/>
    </source>
</evidence>
<dbReference type="InterPro" id="IPR029058">
    <property type="entry name" value="AB_hydrolase_fold"/>
</dbReference>
<comment type="similarity">
    <text evidence="3 11 13">Belongs to the peptidase S33 family.</text>
</comment>
<comment type="catalytic activity">
    <reaction evidence="1 11 13">
        <text>Release of N-terminal proline from a peptide.</text>
        <dbReference type="EC" id="3.4.11.5"/>
    </reaction>
</comment>
<dbReference type="InterPro" id="IPR002410">
    <property type="entry name" value="Peptidase_S33"/>
</dbReference>
<dbReference type="PANTHER" id="PTHR43722:SF1">
    <property type="entry name" value="PROLINE IMINOPEPTIDASE"/>
    <property type="match status" value="1"/>
</dbReference>
<dbReference type="PANTHER" id="PTHR43722">
    <property type="entry name" value="PROLINE IMINOPEPTIDASE"/>
    <property type="match status" value="1"/>
</dbReference>
<name>A0A1Y5EUG0_COLPS</name>
<evidence type="ECO:0000256" key="1">
    <source>
        <dbReference type="ARBA" id="ARBA00001585"/>
    </source>
</evidence>
<dbReference type="GO" id="GO:0004177">
    <property type="term" value="F:aminopeptidase activity"/>
    <property type="evidence" value="ECO:0007669"/>
    <property type="project" value="UniProtKB-UniRule"/>
</dbReference>
<evidence type="ECO:0000256" key="9">
    <source>
        <dbReference type="ARBA" id="ARBA00022801"/>
    </source>
</evidence>
<dbReference type="PRINTS" id="PR00793">
    <property type="entry name" value="PROAMNOPTASE"/>
</dbReference>
<proteinExistence type="inferred from homology"/>
<evidence type="ECO:0000313" key="16">
    <source>
        <dbReference type="Proteomes" id="UP000243053"/>
    </source>
</evidence>
<keyword evidence="7 11" id="KW-0963">Cytoplasm</keyword>
<feature type="active site" evidence="12">
    <location>
        <position position="263"/>
    </location>
</feature>
<organism evidence="15 16">
    <name type="scientific">Colwellia psychrerythraea</name>
    <name type="common">Vibrio psychroerythus</name>
    <dbReference type="NCBI Taxonomy" id="28229"/>
    <lineage>
        <taxon>Bacteria</taxon>
        <taxon>Pseudomonadati</taxon>
        <taxon>Pseudomonadota</taxon>
        <taxon>Gammaproteobacteria</taxon>
        <taxon>Alteromonadales</taxon>
        <taxon>Colwelliaceae</taxon>
        <taxon>Colwellia</taxon>
    </lineage>
</organism>
<feature type="active site" description="Proton donor" evidence="12">
    <location>
        <position position="291"/>
    </location>
</feature>
<protein>
    <recommendedName>
        <fullName evidence="5 11">Proline iminopeptidase</fullName>
        <shortName evidence="11">PIP</shortName>
        <ecNumber evidence="4 11">3.4.11.5</ecNumber>
    </recommendedName>
    <alternativeName>
        <fullName evidence="10 11">Prolyl aminopeptidase</fullName>
    </alternativeName>
</protein>
<dbReference type="Proteomes" id="UP000243053">
    <property type="component" value="Unassembled WGS sequence"/>
</dbReference>
<dbReference type="SUPFAM" id="SSF53474">
    <property type="entry name" value="alpha/beta-Hydrolases"/>
    <property type="match status" value="1"/>
</dbReference>
<dbReference type="InterPro" id="IPR005944">
    <property type="entry name" value="Pro_iminopeptidase"/>
</dbReference>
<evidence type="ECO:0000256" key="4">
    <source>
        <dbReference type="ARBA" id="ARBA00012568"/>
    </source>
</evidence>
<keyword evidence="8 11" id="KW-0645">Protease</keyword>
<evidence type="ECO:0000256" key="8">
    <source>
        <dbReference type="ARBA" id="ARBA00022670"/>
    </source>
</evidence>
<evidence type="ECO:0000256" key="13">
    <source>
        <dbReference type="RuleBase" id="RU003421"/>
    </source>
</evidence>
<evidence type="ECO:0000313" key="15">
    <source>
        <dbReference type="EMBL" id="OUR84455.1"/>
    </source>
</evidence>
<evidence type="ECO:0000256" key="10">
    <source>
        <dbReference type="ARBA" id="ARBA00029605"/>
    </source>
</evidence>
<sequence length="317" mass="36214">MHSLYPEIEPFSQQYLEVSPLHQLYIEQCGNEQGIPVVFLHGGPGSGCREQHRCYFDPSIYHIILFDQRGCGRSKPQGELNENNTSALVEDIETIRNHLGINQWLIFGGSWGATLGLVYAVQYPKQVLGMILRGIFLGRPQDIDWVYSHKGAAQIFPEAWKSFVDKLPIERQQKPLEATYQQLINNNEQISRDAYNRLQQWESAILNIQPCISPSKGETINKNPSIIQLYYSLNHCFISQNPIIEQMNRVCDIPMQIIQGRYDFVCPVEQAWQLSEHCPQAKFTVIDMAGHLANEPLMVDALIEATSSFSKQLLSRH</sequence>
<evidence type="ECO:0000259" key="14">
    <source>
        <dbReference type="Pfam" id="PF00561"/>
    </source>
</evidence>
<dbReference type="GO" id="GO:0005737">
    <property type="term" value="C:cytoplasm"/>
    <property type="evidence" value="ECO:0007669"/>
    <property type="project" value="UniProtKB-SubCell"/>
</dbReference>